<reference evidence="1 2" key="1">
    <citation type="submission" date="2021-06" db="EMBL/GenBank/DDBJ databases">
        <authorList>
            <person name="Palmer J.M."/>
        </authorList>
    </citation>
    <scope>NUCLEOTIDE SEQUENCE [LARGE SCALE GENOMIC DNA]</scope>
    <source>
        <strain evidence="1 2">GA_2019</strain>
        <tissue evidence="1">Muscle</tissue>
    </source>
</reference>
<evidence type="ECO:0008006" key="3">
    <source>
        <dbReference type="Google" id="ProtNLM"/>
    </source>
</evidence>
<dbReference type="Proteomes" id="UP001476798">
    <property type="component" value="Unassembled WGS sequence"/>
</dbReference>
<proteinExistence type="predicted"/>
<dbReference type="EMBL" id="JAHRIO010073675">
    <property type="protein sequence ID" value="MEQ2182973.1"/>
    <property type="molecule type" value="Genomic_DNA"/>
</dbReference>
<feature type="non-terminal residue" evidence="1">
    <location>
        <position position="1"/>
    </location>
</feature>
<gene>
    <name evidence="1" type="ORF">GOODEAATRI_027810</name>
</gene>
<evidence type="ECO:0000313" key="2">
    <source>
        <dbReference type="Proteomes" id="UP001476798"/>
    </source>
</evidence>
<name>A0ABV0PHM0_9TELE</name>
<sequence>GKAVLQMLCVSESFFAVTGQPPLCSSFHMSHLCGPVPPSAQKKKPLVCQSAANLKPAAHSGC</sequence>
<protein>
    <recommendedName>
        <fullName evidence="3">Ubinuclein 1</fullName>
    </recommendedName>
</protein>
<organism evidence="1 2">
    <name type="scientific">Goodea atripinnis</name>
    <dbReference type="NCBI Taxonomy" id="208336"/>
    <lineage>
        <taxon>Eukaryota</taxon>
        <taxon>Metazoa</taxon>
        <taxon>Chordata</taxon>
        <taxon>Craniata</taxon>
        <taxon>Vertebrata</taxon>
        <taxon>Euteleostomi</taxon>
        <taxon>Actinopterygii</taxon>
        <taxon>Neopterygii</taxon>
        <taxon>Teleostei</taxon>
        <taxon>Neoteleostei</taxon>
        <taxon>Acanthomorphata</taxon>
        <taxon>Ovalentaria</taxon>
        <taxon>Atherinomorphae</taxon>
        <taxon>Cyprinodontiformes</taxon>
        <taxon>Goodeidae</taxon>
        <taxon>Goodea</taxon>
    </lineage>
</organism>
<keyword evidence="2" id="KW-1185">Reference proteome</keyword>
<accession>A0ABV0PHM0</accession>
<comment type="caution">
    <text evidence="1">The sequence shown here is derived from an EMBL/GenBank/DDBJ whole genome shotgun (WGS) entry which is preliminary data.</text>
</comment>
<evidence type="ECO:0000313" key="1">
    <source>
        <dbReference type="EMBL" id="MEQ2182973.1"/>
    </source>
</evidence>